<evidence type="ECO:0000259" key="7">
    <source>
        <dbReference type="PROSITE" id="PS50846"/>
    </source>
</evidence>
<dbReference type="Pfam" id="PF08246">
    <property type="entry name" value="Inhibitor_I29"/>
    <property type="match status" value="1"/>
</dbReference>
<dbReference type="EMBL" id="JAAGAX010000001">
    <property type="protein sequence ID" value="KAF2324815.1"/>
    <property type="molecule type" value="Genomic_DNA"/>
</dbReference>
<dbReference type="Pfam" id="PF00112">
    <property type="entry name" value="Peptidase_C1"/>
    <property type="match status" value="2"/>
</dbReference>
<dbReference type="Proteomes" id="UP000467840">
    <property type="component" value="Chromosome 5"/>
</dbReference>
<gene>
    <name evidence="8" type="ORF">GH714_017259</name>
</gene>
<dbReference type="InterPro" id="IPR038765">
    <property type="entry name" value="Papain-like_cys_pep_sf"/>
</dbReference>
<accession>A0A6A6NI44</accession>
<dbReference type="InterPro" id="IPR039417">
    <property type="entry name" value="Peptidase_C1A_papain-like"/>
</dbReference>
<dbReference type="GO" id="GO:0006508">
    <property type="term" value="P:proteolysis"/>
    <property type="evidence" value="ECO:0007669"/>
    <property type="project" value="UniProtKB-KW"/>
</dbReference>
<dbReference type="SUPFAM" id="SSF54001">
    <property type="entry name" value="Cysteine proteinases"/>
    <property type="match status" value="2"/>
</dbReference>
<dbReference type="InterPro" id="IPR013128">
    <property type="entry name" value="Peptidase_C1A"/>
</dbReference>
<dbReference type="PROSITE" id="PS50846">
    <property type="entry name" value="HMA_2"/>
    <property type="match status" value="1"/>
</dbReference>
<dbReference type="SMART" id="SM00645">
    <property type="entry name" value="Pept_C1"/>
    <property type="match status" value="1"/>
</dbReference>
<comment type="caution">
    <text evidence="8">The sequence shown here is derived from an EMBL/GenBank/DDBJ whole genome shotgun (WGS) entry which is preliminary data.</text>
</comment>
<dbReference type="PROSITE" id="PS00639">
    <property type="entry name" value="THIOL_PROTEASE_HIS"/>
    <property type="match status" value="2"/>
</dbReference>
<evidence type="ECO:0000313" key="8">
    <source>
        <dbReference type="EMBL" id="KAF2324815.1"/>
    </source>
</evidence>
<dbReference type="SMART" id="SM00848">
    <property type="entry name" value="Inhibitor_I29"/>
    <property type="match status" value="1"/>
</dbReference>
<dbReference type="GO" id="GO:0046872">
    <property type="term" value="F:metal ion binding"/>
    <property type="evidence" value="ECO:0007669"/>
    <property type="project" value="InterPro"/>
</dbReference>
<evidence type="ECO:0000256" key="6">
    <source>
        <dbReference type="ARBA" id="ARBA00023180"/>
    </source>
</evidence>
<evidence type="ECO:0000256" key="4">
    <source>
        <dbReference type="ARBA" id="ARBA00022807"/>
    </source>
</evidence>
<dbReference type="Pfam" id="PF00403">
    <property type="entry name" value="HMA"/>
    <property type="match status" value="1"/>
</dbReference>
<reference evidence="8 9" key="1">
    <citation type="journal article" date="2020" name="Mol. Plant">
        <title>The Chromosome-Based Rubber Tree Genome Provides New Insights into Spurge Genome Evolution and Rubber Biosynthesis.</title>
        <authorList>
            <person name="Liu J."/>
            <person name="Shi C."/>
            <person name="Shi C.C."/>
            <person name="Li W."/>
            <person name="Zhang Q.J."/>
            <person name="Zhang Y."/>
            <person name="Li K."/>
            <person name="Lu H.F."/>
            <person name="Shi C."/>
            <person name="Zhu S.T."/>
            <person name="Xiao Z.Y."/>
            <person name="Nan H."/>
            <person name="Yue Y."/>
            <person name="Zhu X.G."/>
            <person name="Wu Y."/>
            <person name="Hong X.N."/>
            <person name="Fan G.Y."/>
            <person name="Tong Y."/>
            <person name="Zhang D."/>
            <person name="Mao C.L."/>
            <person name="Liu Y.L."/>
            <person name="Hao S.J."/>
            <person name="Liu W.Q."/>
            <person name="Lv M.Q."/>
            <person name="Zhang H.B."/>
            <person name="Liu Y."/>
            <person name="Hu-Tang G.R."/>
            <person name="Wang J.P."/>
            <person name="Wang J.H."/>
            <person name="Sun Y.H."/>
            <person name="Ni S.B."/>
            <person name="Chen W.B."/>
            <person name="Zhang X.C."/>
            <person name="Jiao Y.N."/>
            <person name="Eichler E.E."/>
            <person name="Li G.H."/>
            <person name="Liu X."/>
            <person name="Gao L.Z."/>
        </authorList>
    </citation>
    <scope>NUCLEOTIDE SEQUENCE [LARGE SCALE GENOMIC DNA]</scope>
    <source>
        <strain evidence="9">cv. GT1</strain>
        <tissue evidence="8">Leaf</tissue>
    </source>
</reference>
<dbReference type="Gene3D" id="1.10.287.2250">
    <property type="match status" value="1"/>
</dbReference>
<comment type="similarity">
    <text evidence="1">Belongs to the peptidase C1 family.</text>
</comment>
<organism evidence="8 9">
    <name type="scientific">Hevea brasiliensis</name>
    <name type="common">Para rubber tree</name>
    <name type="synonym">Siphonia brasiliensis</name>
    <dbReference type="NCBI Taxonomy" id="3981"/>
    <lineage>
        <taxon>Eukaryota</taxon>
        <taxon>Viridiplantae</taxon>
        <taxon>Streptophyta</taxon>
        <taxon>Embryophyta</taxon>
        <taxon>Tracheophyta</taxon>
        <taxon>Spermatophyta</taxon>
        <taxon>Magnoliopsida</taxon>
        <taxon>eudicotyledons</taxon>
        <taxon>Gunneridae</taxon>
        <taxon>Pentapetalae</taxon>
        <taxon>rosids</taxon>
        <taxon>fabids</taxon>
        <taxon>Malpighiales</taxon>
        <taxon>Euphorbiaceae</taxon>
        <taxon>Crotonoideae</taxon>
        <taxon>Micrandreae</taxon>
        <taxon>Hevea</taxon>
    </lineage>
</organism>
<keyword evidence="9" id="KW-1185">Reference proteome</keyword>
<evidence type="ECO:0000256" key="1">
    <source>
        <dbReference type="ARBA" id="ARBA00008455"/>
    </source>
</evidence>
<dbReference type="SUPFAM" id="SSF55008">
    <property type="entry name" value="HMA, heavy metal-associated domain"/>
    <property type="match status" value="1"/>
</dbReference>
<evidence type="ECO:0000256" key="5">
    <source>
        <dbReference type="ARBA" id="ARBA00023157"/>
    </source>
</evidence>
<dbReference type="PANTHER" id="PTHR12411">
    <property type="entry name" value="CYSTEINE PROTEASE FAMILY C1-RELATED"/>
    <property type="match status" value="1"/>
</dbReference>
<proteinExistence type="inferred from homology"/>
<evidence type="ECO:0000256" key="3">
    <source>
        <dbReference type="ARBA" id="ARBA00022801"/>
    </source>
</evidence>
<dbReference type="InterPro" id="IPR013201">
    <property type="entry name" value="Prot_inhib_I29"/>
</dbReference>
<evidence type="ECO:0000313" key="9">
    <source>
        <dbReference type="Proteomes" id="UP000467840"/>
    </source>
</evidence>
<dbReference type="InterPro" id="IPR025660">
    <property type="entry name" value="Pept_his_AS"/>
</dbReference>
<dbReference type="InterPro" id="IPR000668">
    <property type="entry name" value="Peptidase_C1A_C"/>
</dbReference>
<protein>
    <recommendedName>
        <fullName evidence="7">HMA domain-containing protein</fullName>
    </recommendedName>
</protein>
<sequence length="481" mass="53510">MNNNGCNGGIMDHAFAYIASHGGLHKEEDYPYIMKEGTYGIKKEESDVATINGYGDVPKYSEESLLKALAISPSAWPFMLLGVFDGLCGTRLNHGVAAVGYGSSKWIGLHHVKHSWGPTWGENGHARDFSIVGYSQEDLTSNDKLIDLFESWMSKFEKVYESVEEKLLRFEIFKDNLLHIDETNKKVKNYWLGLNEFSDLSHEEFKNKYLGLKPDLSKEETVLRNSLIRMLRIFPSSCWAFSTVAAVEGINQIVTGNLTSLSEQELIDCDTTYNNGCNGGLMDYAFAYIASSGGLHKEEDYPYIMEEGTCEMRKGESAVVTISGYKDVPQNSEESLLKALANQPLSVAIEASGRDFQFYSGGVFDGHCGTELDHGVAAVGYGSSKGLDYITSVELKVEMVGIHEKRLRKSLSKLKGIEKVEVDANSQKVVVTGYAHRNKILKAIRRGGLKADFWSAQNELLNAYACSTSYGSLRFNNFNFF</sequence>
<keyword evidence="3" id="KW-0378">Hydrolase</keyword>
<dbReference type="Gene3D" id="3.30.70.100">
    <property type="match status" value="1"/>
</dbReference>
<dbReference type="AlphaFoldDB" id="A0A6A6NI44"/>
<evidence type="ECO:0000256" key="2">
    <source>
        <dbReference type="ARBA" id="ARBA00022670"/>
    </source>
</evidence>
<keyword evidence="6" id="KW-0325">Glycoprotein</keyword>
<dbReference type="InterPro" id="IPR006121">
    <property type="entry name" value="HMA_dom"/>
</dbReference>
<dbReference type="CDD" id="cd02248">
    <property type="entry name" value="Peptidase_C1A"/>
    <property type="match status" value="1"/>
</dbReference>
<keyword evidence="4" id="KW-0788">Thiol protease</keyword>
<dbReference type="Gene3D" id="3.90.70.10">
    <property type="entry name" value="Cysteine proteinases"/>
    <property type="match status" value="2"/>
</dbReference>
<feature type="domain" description="HMA" evidence="7">
    <location>
        <begin position="384"/>
        <end position="452"/>
    </location>
</feature>
<dbReference type="InterPro" id="IPR036163">
    <property type="entry name" value="HMA_dom_sf"/>
</dbReference>
<dbReference type="GO" id="GO:0008234">
    <property type="term" value="F:cysteine-type peptidase activity"/>
    <property type="evidence" value="ECO:0007669"/>
    <property type="project" value="UniProtKB-KW"/>
</dbReference>
<keyword evidence="5" id="KW-1015">Disulfide bond</keyword>
<dbReference type="CDD" id="cd00371">
    <property type="entry name" value="HMA"/>
    <property type="match status" value="1"/>
</dbReference>
<name>A0A6A6NI44_HEVBR</name>
<keyword evidence="2" id="KW-0645">Protease</keyword>